<dbReference type="SUPFAM" id="SSF55718">
    <property type="entry name" value="SCP-like"/>
    <property type="match status" value="1"/>
</dbReference>
<dbReference type="Proteomes" id="UP000288716">
    <property type="component" value="Unassembled WGS sequence"/>
</dbReference>
<dbReference type="GO" id="GO:0005739">
    <property type="term" value="C:mitochondrion"/>
    <property type="evidence" value="ECO:0007669"/>
    <property type="project" value="UniProtKB-SubCell"/>
</dbReference>
<evidence type="ECO:0000256" key="1">
    <source>
        <dbReference type="ARBA" id="ARBA00004173"/>
    </source>
</evidence>
<dbReference type="Pfam" id="PF02036">
    <property type="entry name" value="SCP2"/>
    <property type="match status" value="1"/>
</dbReference>
<dbReference type="InterPro" id="IPR036527">
    <property type="entry name" value="SCP2_sterol-bd_dom_sf"/>
</dbReference>
<comment type="caution">
    <text evidence="10">The sequence shown here is derived from an EMBL/GenBank/DDBJ whole genome shotgun (WGS) entry which is preliminary data.</text>
</comment>
<dbReference type="STRING" id="299467.A0A443SWY1"/>
<dbReference type="InterPro" id="IPR036291">
    <property type="entry name" value="NAD(P)-bd_dom_sf"/>
</dbReference>
<gene>
    <name evidence="10" type="ORF">B4U80_01493</name>
</gene>
<accession>A0A443SWY1</accession>
<dbReference type="PANTHER" id="PTHR42808:SF3">
    <property type="entry name" value="HYDROXYSTEROID DEHYDROGENASE-LIKE PROTEIN 2"/>
    <property type="match status" value="1"/>
</dbReference>
<evidence type="ECO:0000256" key="2">
    <source>
        <dbReference type="ARBA" id="ARBA00004275"/>
    </source>
</evidence>
<dbReference type="EMBL" id="NCKV01000002">
    <property type="protein sequence ID" value="RWS32031.1"/>
    <property type="molecule type" value="Genomic_DNA"/>
</dbReference>
<keyword evidence="11" id="KW-1185">Reference proteome</keyword>
<dbReference type="SUPFAM" id="SSF51735">
    <property type="entry name" value="NAD(P)-binding Rossmann-fold domains"/>
    <property type="match status" value="1"/>
</dbReference>
<dbReference type="FunFam" id="3.40.50.720:FF:000301">
    <property type="entry name" value="Hydroxysteroid dehydrogenase like 2"/>
    <property type="match status" value="1"/>
</dbReference>
<dbReference type="GO" id="GO:0016491">
    <property type="term" value="F:oxidoreductase activity"/>
    <property type="evidence" value="ECO:0007669"/>
    <property type="project" value="UniProtKB-KW"/>
</dbReference>
<name>A0A443SWY1_9ACAR</name>
<reference evidence="10 11" key="1">
    <citation type="journal article" date="2018" name="Gigascience">
        <title>Genomes of trombidid mites reveal novel predicted allergens and laterally-transferred genes associated with secondary metabolism.</title>
        <authorList>
            <person name="Dong X."/>
            <person name="Chaisiri K."/>
            <person name="Xia D."/>
            <person name="Armstrong S.D."/>
            <person name="Fang Y."/>
            <person name="Donnelly M.J."/>
            <person name="Kadowaki T."/>
            <person name="McGarry J.W."/>
            <person name="Darby A.C."/>
            <person name="Makepeace B.L."/>
        </authorList>
    </citation>
    <scope>NUCLEOTIDE SEQUENCE [LARGE SCALE GENOMIC DNA]</scope>
    <source>
        <strain evidence="10">UoL-UT</strain>
    </source>
</reference>
<evidence type="ECO:0000259" key="9">
    <source>
        <dbReference type="Pfam" id="PF02036"/>
    </source>
</evidence>
<keyword evidence="7" id="KW-0576">Peroxisome</keyword>
<dbReference type="GO" id="GO:0005777">
    <property type="term" value="C:peroxisome"/>
    <property type="evidence" value="ECO:0007669"/>
    <property type="project" value="UniProtKB-SubCell"/>
</dbReference>
<feature type="domain" description="SCP2" evidence="9">
    <location>
        <begin position="323"/>
        <end position="410"/>
    </location>
</feature>
<evidence type="ECO:0000256" key="6">
    <source>
        <dbReference type="ARBA" id="ARBA00023128"/>
    </source>
</evidence>
<evidence type="ECO:0000256" key="3">
    <source>
        <dbReference type="ARBA" id="ARBA00006484"/>
    </source>
</evidence>
<protein>
    <recommendedName>
        <fullName evidence="8">Hydroxysteroid dehydrogenase-like protein 2</fullName>
    </recommendedName>
</protein>
<dbReference type="InterPro" id="IPR003033">
    <property type="entry name" value="SCP2_sterol-bd_dom"/>
</dbReference>
<dbReference type="CDD" id="cd09762">
    <property type="entry name" value="HSDL2_SDR_c"/>
    <property type="match status" value="1"/>
</dbReference>
<evidence type="ECO:0000313" key="11">
    <source>
        <dbReference type="Proteomes" id="UP000288716"/>
    </source>
</evidence>
<dbReference type="VEuPathDB" id="VectorBase:LDEU000008"/>
<dbReference type="PANTHER" id="PTHR42808">
    <property type="entry name" value="HYDROXYSTEROID DEHYDROGENASE-LIKE PROTEIN 2"/>
    <property type="match status" value="1"/>
</dbReference>
<evidence type="ECO:0000256" key="7">
    <source>
        <dbReference type="ARBA" id="ARBA00023140"/>
    </source>
</evidence>
<dbReference type="InterPro" id="IPR002347">
    <property type="entry name" value="SDR_fam"/>
</dbReference>
<comment type="subcellular location">
    <subcellularLocation>
        <location evidence="1">Mitochondrion</location>
    </subcellularLocation>
    <subcellularLocation>
        <location evidence="2">Peroxisome</location>
    </subcellularLocation>
</comment>
<evidence type="ECO:0000313" key="10">
    <source>
        <dbReference type="EMBL" id="RWS32031.1"/>
    </source>
</evidence>
<comment type="similarity">
    <text evidence="3">Belongs to the short-chain dehydrogenases/reductases (SDR) family.</text>
</comment>
<organism evidence="10 11">
    <name type="scientific">Leptotrombidium deliense</name>
    <dbReference type="NCBI Taxonomy" id="299467"/>
    <lineage>
        <taxon>Eukaryota</taxon>
        <taxon>Metazoa</taxon>
        <taxon>Ecdysozoa</taxon>
        <taxon>Arthropoda</taxon>
        <taxon>Chelicerata</taxon>
        <taxon>Arachnida</taxon>
        <taxon>Acari</taxon>
        <taxon>Acariformes</taxon>
        <taxon>Trombidiformes</taxon>
        <taxon>Prostigmata</taxon>
        <taxon>Anystina</taxon>
        <taxon>Parasitengona</taxon>
        <taxon>Trombiculoidea</taxon>
        <taxon>Trombiculidae</taxon>
        <taxon>Leptotrombidium</taxon>
    </lineage>
</organism>
<keyword evidence="4" id="KW-0521">NADP</keyword>
<dbReference type="InterPro" id="IPR051935">
    <property type="entry name" value="HSDL2"/>
</dbReference>
<dbReference type="NCBIfam" id="NF006133">
    <property type="entry name" value="PRK08278.1"/>
    <property type="match status" value="1"/>
</dbReference>
<dbReference type="Gene3D" id="3.40.50.720">
    <property type="entry name" value="NAD(P)-binding Rossmann-like Domain"/>
    <property type="match status" value="1"/>
</dbReference>
<sequence length="417" mass="45379">MINTGKFAGKTVFITGASRGIGKAIALKLGKDGANIAIGAKTVDPHPKLEGTIYTAAKEVEAVGGKCLPVQVDIRDEASVVKAIEETVKKFGGIDILVNNASAISLTGTEDTPMKRYDLMHSVNTRGTFMTSKYAIPHLKKSGNGHILNLSPPLVMHPRWFKSHVAYTMAKYGMSMCVLGMAEELKSSKIAVNALWPRTAIFTAAMEMLGGGKSIANTCRKPDILADAAYFILSKPAKEFTGNFCIDEDVLKDAGITDLEQYSVVPGSKLLSDFFLPDSHLSPEDLQILDASQKIQEEIPQDAGSGRTDNKTGKVFKVIEDMVNEELRKQINALMLFSISGKNYFVDFNASRPFQVSQNEIGKPDVTLITDDETFVKMAKGEVKSTNAFMSGKLKIKGNLQVAMKAEKIFNQLKAKL</sequence>
<dbReference type="PRINTS" id="PR00081">
    <property type="entry name" value="GDHRDH"/>
</dbReference>
<dbReference type="AlphaFoldDB" id="A0A443SWY1"/>
<evidence type="ECO:0000256" key="4">
    <source>
        <dbReference type="ARBA" id="ARBA00022857"/>
    </source>
</evidence>
<dbReference type="Gene3D" id="3.30.1050.10">
    <property type="entry name" value="SCP2 sterol-binding domain"/>
    <property type="match status" value="1"/>
</dbReference>
<evidence type="ECO:0000256" key="5">
    <source>
        <dbReference type="ARBA" id="ARBA00023002"/>
    </source>
</evidence>
<dbReference type="Pfam" id="PF00106">
    <property type="entry name" value="adh_short"/>
    <property type="match status" value="1"/>
</dbReference>
<dbReference type="OrthoDB" id="5327538at2759"/>
<keyword evidence="5" id="KW-0560">Oxidoreductase</keyword>
<proteinExistence type="inferred from homology"/>
<keyword evidence="6" id="KW-0496">Mitochondrion</keyword>
<evidence type="ECO:0000256" key="8">
    <source>
        <dbReference type="ARBA" id="ARBA00040243"/>
    </source>
</evidence>